<comment type="similarity">
    <text evidence="2">Belongs to the DNA mismatch repair MutL/HexB family.</text>
</comment>
<feature type="region of interest" description="Disordered" evidence="6">
    <location>
        <begin position="490"/>
        <end position="534"/>
    </location>
</feature>
<dbReference type="EMBL" id="JAAAJB010000163">
    <property type="protein sequence ID" value="KAG0263347.1"/>
    <property type="molecule type" value="Genomic_DNA"/>
</dbReference>
<dbReference type="FunFam" id="3.30.565.10:FF:000109">
    <property type="entry name" value="Related to MLH1-DNA mismatch repair protein"/>
    <property type="match status" value="1"/>
</dbReference>
<dbReference type="NCBIfam" id="TIGR00585">
    <property type="entry name" value="mutl"/>
    <property type="match status" value="1"/>
</dbReference>
<dbReference type="PANTHER" id="PTHR10073:SF12">
    <property type="entry name" value="DNA MISMATCH REPAIR PROTEIN MLH1"/>
    <property type="match status" value="1"/>
</dbReference>
<protein>
    <submittedName>
        <fullName evidence="8">DNA mismatch repair protein</fullName>
    </submittedName>
</protein>
<dbReference type="InterPro" id="IPR014721">
    <property type="entry name" value="Ribsml_uS5_D2-typ_fold_subgr"/>
</dbReference>
<feature type="domain" description="DNA mismatch repair protein S5" evidence="7">
    <location>
        <begin position="232"/>
        <end position="351"/>
    </location>
</feature>
<keyword evidence="9" id="KW-1185">Reference proteome</keyword>
<feature type="compositionally biased region" description="Low complexity" evidence="6">
    <location>
        <begin position="498"/>
        <end position="534"/>
    </location>
</feature>
<dbReference type="InterPro" id="IPR038973">
    <property type="entry name" value="MutL/Mlh/Pms-like"/>
</dbReference>
<dbReference type="InterPro" id="IPR020568">
    <property type="entry name" value="Ribosomal_Su5_D2-typ_SF"/>
</dbReference>
<dbReference type="GO" id="GO:0006298">
    <property type="term" value="P:mismatch repair"/>
    <property type="evidence" value="ECO:0007669"/>
    <property type="project" value="InterPro"/>
</dbReference>
<sequence>MNATPDQPIVVPTIKRLDEAVVNRIAAGEIIHRPANALKELIENSLDARSTSIQVFVKDGGLKLLQIQDNGHGIKVEDMKIVCERFTTSKLRSFDDLSSMSTYGFRGEALASISHVAHVTITSKTQDSNCAYKASFSDGKVVPAKPGGPAEPKPCAGNNGTQITASGAEDLFFNVPTRRRALRSPTEEYNRILDVVNKYAIHNAGVAFTCRKAGSTTPDVNTAPMASVLDNIRQIYGSAVVNELLLLEETLPKYSLKIKAYISNANFNVKKFAFLLFINHRSVDSPSIRKAIENVYAAYLPKNSHPWVYMSLEMEPRNVDVNVHPTKREVHFMHEDEIVGEICDAIQRRLGDANTSRNFSAQTLLPQLNQFSKVKAGDQGDRAGTSKKSAPKLYEYDQVRTDSRAQTLDSFLVAAASPYAPQRLAPEHKRIKIDTDAMDIDDDNGEHDDYNMEENNADVEGGVQGRSVATEPLSSSSGGSLLSKIERFKSKHGDYSSRHGSSSARGSSSSGSLGHTPSQSSSTSTAPTPRKAKAAAAARVEVKLTSVLQLREEVRKQAHPVLRTIFEHHTFVGVLDQRRALIQNDLALYLIDYEVLSEELFYQLCLRDFSNFGYIRLTPMASIVDLVRMALEDERELMGKETWPSELKSQEEIAKTVANHLVERREMLKEYFSVCITEDGHVEALPMILKGYAPNLEKLPDFLWRLGSEVDWTAEKPCFQSISRELAIFYSTHPELVVDEEEEKAKEEGGGVDNGLKGEDGNNDRAKDLTTLQQKQDAYFQHMVATVLFPALKRGFIPPKSLVEQPGVVVQVAHVKELYKVFERC</sequence>
<dbReference type="Proteomes" id="UP000807716">
    <property type="component" value="Unassembled WGS sequence"/>
</dbReference>
<dbReference type="SUPFAM" id="SSF55874">
    <property type="entry name" value="ATPase domain of HSP90 chaperone/DNA topoisomerase II/histidine kinase"/>
    <property type="match status" value="1"/>
</dbReference>
<dbReference type="GO" id="GO:0140664">
    <property type="term" value="F:ATP-dependent DNA damage sensor activity"/>
    <property type="evidence" value="ECO:0007669"/>
    <property type="project" value="InterPro"/>
</dbReference>
<proteinExistence type="inferred from homology"/>
<dbReference type="InterPro" id="IPR032189">
    <property type="entry name" value="Mlh1_C"/>
</dbReference>
<dbReference type="GO" id="GO:0032389">
    <property type="term" value="C:MutLalpha complex"/>
    <property type="evidence" value="ECO:0007669"/>
    <property type="project" value="TreeGrafter"/>
</dbReference>
<evidence type="ECO:0000259" key="7">
    <source>
        <dbReference type="SMART" id="SM01340"/>
    </source>
</evidence>
<reference evidence="8" key="1">
    <citation type="journal article" date="2020" name="Fungal Divers.">
        <title>Resolving the Mortierellaceae phylogeny through synthesis of multi-gene phylogenetics and phylogenomics.</title>
        <authorList>
            <person name="Vandepol N."/>
            <person name="Liber J."/>
            <person name="Desiro A."/>
            <person name="Na H."/>
            <person name="Kennedy M."/>
            <person name="Barry K."/>
            <person name="Grigoriev I.V."/>
            <person name="Miller A.N."/>
            <person name="O'Donnell K."/>
            <person name="Stajich J.E."/>
            <person name="Bonito G."/>
        </authorList>
    </citation>
    <scope>NUCLEOTIDE SEQUENCE</scope>
    <source>
        <strain evidence="8">BC1065</strain>
    </source>
</reference>
<comment type="caution">
    <text evidence="8">The sequence shown here is derived from an EMBL/GenBank/DDBJ whole genome shotgun (WGS) entry which is preliminary data.</text>
</comment>
<name>A0A9P6QCP6_9FUNG</name>
<dbReference type="Pfam" id="PF13589">
    <property type="entry name" value="HATPase_c_3"/>
    <property type="match status" value="1"/>
</dbReference>
<evidence type="ECO:0000256" key="4">
    <source>
        <dbReference type="ARBA" id="ARBA00023204"/>
    </source>
</evidence>
<dbReference type="GO" id="GO:0030983">
    <property type="term" value="F:mismatched DNA binding"/>
    <property type="evidence" value="ECO:0007669"/>
    <property type="project" value="InterPro"/>
</dbReference>
<evidence type="ECO:0000256" key="3">
    <source>
        <dbReference type="ARBA" id="ARBA00022763"/>
    </source>
</evidence>
<keyword evidence="5" id="KW-0539">Nucleus</keyword>
<dbReference type="InterPro" id="IPR014762">
    <property type="entry name" value="DNA_mismatch_repair_CS"/>
</dbReference>
<dbReference type="Pfam" id="PF01119">
    <property type="entry name" value="DNA_mis_repair"/>
    <property type="match status" value="1"/>
</dbReference>
<feature type="compositionally biased region" description="Acidic residues" evidence="6">
    <location>
        <begin position="436"/>
        <end position="453"/>
    </location>
</feature>
<evidence type="ECO:0000256" key="1">
    <source>
        <dbReference type="ARBA" id="ARBA00004123"/>
    </source>
</evidence>
<feature type="compositionally biased region" description="Basic and acidic residues" evidence="6">
    <location>
        <begin position="425"/>
        <end position="435"/>
    </location>
</feature>
<evidence type="ECO:0000313" key="9">
    <source>
        <dbReference type="Proteomes" id="UP000807716"/>
    </source>
</evidence>
<keyword evidence="4" id="KW-0234">DNA repair</keyword>
<feature type="compositionally biased region" description="Basic and acidic residues" evidence="6">
    <location>
        <begin position="756"/>
        <end position="765"/>
    </location>
</feature>
<dbReference type="PROSITE" id="PS00058">
    <property type="entry name" value="DNA_MISMATCH_REPAIR_1"/>
    <property type="match status" value="1"/>
</dbReference>
<dbReference type="Gene3D" id="3.30.565.10">
    <property type="entry name" value="Histidine kinase-like ATPase, C-terminal domain"/>
    <property type="match status" value="1"/>
</dbReference>
<feature type="region of interest" description="Disordered" evidence="6">
    <location>
        <begin position="740"/>
        <end position="765"/>
    </location>
</feature>
<dbReference type="InterPro" id="IPR013507">
    <property type="entry name" value="DNA_mismatch_S5_2-like"/>
</dbReference>
<dbReference type="FunFam" id="3.30.230.10:FF:000014">
    <property type="entry name" value="DNA mismatch repair protein Mlh1"/>
    <property type="match status" value="1"/>
</dbReference>
<keyword evidence="3" id="KW-0227">DNA damage</keyword>
<dbReference type="GO" id="GO:0005524">
    <property type="term" value="F:ATP binding"/>
    <property type="evidence" value="ECO:0007669"/>
    <property type="project" value="InterPro"/>
</dbReference>
<evidence type="ECO:0000256" key="2">
    <source>
        <dbReference type="ARBA" id="ARBA00006082"/>
    </source>
</evidence>
<evidence type="ECO:0000313" key="8">
    <source>
        <dbReference type="EMBL" id="KAG0263347.1"/>
    </source>
</evidence>
<dbReference type="Pfam" id="PF16413">
    <property type="entry name" value="Mlh1_C"/>
    <property type="match status" value="1"/>
</dbReference>
<dbReference type="CDD" id="cd03483">
    <property type="entry name" value="MutL_Trans_MLH1"/>
    <property type="match status" value="1"/>
</dbReference>
<dbReference type="AlphaFoldDB" id="A0A9P6QCP6"/>
<evidence type="ECO:0000256" key="5">
    <source>
        <dbReference type="ARBA" id="ARBA00023242"/>
    </source>
</evidence>
<dbReference type="CDD" id="cd16926">
    <property type="entry name" value="HATPase_MutL-MLH-PMS-like"/>
    <property type="match status" value="1"/>
</dbReference>
<dbReference type="PANTHER" id="PTHR10073">
    <property type="entry name" value="DNA MISMATCH REPAIR PROTEIN MLH, PMS, MUTL"/>
    <property type="match status" value="1"/>
</dbReference>
<gene>
    <name evidence="8" type="primary">MLH1</name>
    <name evidence="8" type="ORF">DFQ27_001806</name>
</gene>
<evidence type="ECO:0000256" key="6">
    <source>
        <dbReference type="SAM" id="MobiDB-lite"/>
    </source>
</evidence>
<feature type="region of interest" description="Disordered" evidence="6">
    <location>
        <begin position="425"/>
        <end position="453"/>
    </location>
</feature>
<dbReference type="InterPro" id="IPR002099">
    <property type="entry name" value="MutL/Mlh/PMS"/>
</dbReference>
<dbReference type="SMART" id="SM01340">
    <property type="entry name" value="DNA_mis_repair"/>
    <property type="match status" value="1"/>
</dbReference>
<dbReference type="Gene3D" id="3.30.230.10">
    <property type="match status" value="1"/>
</dbReference>
<organism evidence="8 9">
    <name type="scientific">Actinomortierella ambigua</name>
    <dbReference type="NCBI Taxonomy" id="1343610"/>
    <lineage>
        <taxon>Eukaryota</taxon>
        <taxon>Fungi</taxon>
        <taxon>Fungi incertae sedis</taxon>
        <taxon>Mucoromycota</taxon>
        <taxon>Mortierellomycotina</taxon>
        <taxon>Mortierellomycetes</taxon>
        <taxon>Mortierellales</taxon>
        <taxon>Mortierellaceae</taxon>
        <taxon>Actinomortierella</taxon>
    </lineage>
</organism>
<accession>A0A9P6QCP6</accession>
<comment type="subcellular location">
    <subcellularLocation>
        <location evidence="1">Nucleus</location>
    </subcellularLocation>
</comment>
<dbReference type="InterPro" id="IPR036890">
    <property type="entry name" value="HATPase_C_sf"/>
</dbReference>
<dbReference type="OrthoDB" id="10263226at2759"/>
<dbReference type="SUPFAM" id="SSF54211">
    <property type="entry name" value="Ribosomal protein S5 domain 2-like"/>
    <property type="match status" value="1"/>
</dbReference>
<dbReference type="GO" id="GO:0016887">
    <property type="term" value="F:ATP hydrolysis activity"/>
    <property type="evidence" value="ECO:0007669"/>
    <property type="project" value="InterPro"/>
</dbReference>